<evidence type="ECO:0000313" key="3">
    <source>
        <dbReference type="Proteomes" id="UP000597444"/>
    </source>
</evidence>
<dbReference type="InterPro" id="IPR036388">
    <property type="entry name" value="WH-like_DNA-bd_sf"/>
</dbReference>
<dbReference type="Gene3D" id="1.10.10.10">
    <property type="entry name" value="Winged helix-like DNA-binding domain superfamily/Winged helix DNA-binding domain"/>
    <property type="match status" value="1"/>
</dbReference>
<dbReference type="SMART" id="SM00421">
    <property type="entry name" value="HTH_LUXR"/>
    <property type="match status" value="1"/>
</dbReference>
<dbReference type="SUPFAM" id="SSF52540">
    <property type="entry name" value="P-loop containing nucleoside triphosphate hydrolases"/>
    <property type="match status" value="1"/>
</dbReference>
<dbReference type="EMBL" id="BNJK01000001">
    <property type="protein sequence ID" value="GHO97055.1"/>
    <property type="molecule type" value="Genomic_DNA"/>
</dbReference>
<dbReference type="AlphaFoldDB" id="A0A8J3IR88"/>
<dbReference type="RefSeq" id="WP_220207645.1">
    <property type="nucleotide sequence ID" value="NZ_BNJK01000001.1"/>
</dbReference>
<comment type="caution">
    <text evidence="2">The sequence shown here is derived from an EMBL/GenBank/DDBJ whole genome shotgun (WGS) entry which is preliminary data.</text>
</comment>
<keyword evidence="3" id="KW-1185">Reference proteome</keyword>
<dbReference type="InterPro" id="IPR027417">
    <property type="entry name" value="P-loop_NTPase"/>
</dbReference>
<dbReference type="GO" id="GO:0006355">
    <property type="term" value="P:regulation of DNA-templated transcription"/>
    <property type="evidence" value="ECO:0007669"/>
    <property type="project" value="InterPro"/>
</dbReference>
<dbReference type="Pfam" id="PF00196">
    <property type="entry name" value="GerE"/>
    <property type="match status" value="1"/>
</dbReference>
<dbReference type="GO" id="GO:0003677">
    <property type="term" value="F:DNA binding"/>
    <property type="evidence" value="ECO:0007669"/>
    <property type="project" value="InterPro"/>
</dbReference>
<proteinExistence type="predicted"/>
<dbReference type="GO" id="GO:0043531">
    <property type="term" value="F:ADP binding"/>
    <property type="evidence" value="ECO:0007669"/>
    <property type="project" value="InterPro"/>
</dbReference>
<dbReference type="Proteomes" id="UP000597444">
    <property type="component" value="Unassembled WGS sequence"/>
</dbReference>
<protein>
    <recommendedName>
        <fullName evidence="1">HTH luxR-type domain-containing protein</fullName>
    </recommendedName>
</protein>
<dbReference type="PANTHER" id="PTHR47691:SF3">
    <property type="entry name" value="HTH-TYPE TRANSCRIPTIONAL REGULATOR RV0890C-RELATED"/>
    <property type="match status" value="1"/>
</dbReference>
<dbReference type="PRINTS" id="PR00038">
    <property type="entry name" value="HTHLUXR"/>
</dbReference>
<dbReference type="InterPro" id="IPR016032">
    <property type="entry name" value="Sig_transdc_resp-reg_C-effctor"/>
</dbReference>
<evidence type="ECO:0000259" key="1">
    <source>
        <dbReference type="PROSITE" id="PS50043"/>
    </source>
</evidence>
<reference evidence="2" key="1">
    <citation type="submission" date="2020-10" db="EMBL/GenBank/DDBJ databases">
        <title>Taxonomic study of unclassified bacteria belonging to the class Ktedonobacteria.</title>
        <authorList>
            <person name="Yabe S."/>
            <person name="Wang C.M."/>
            <person name="Zheng Y."/>
            <person name="Sakai Y."/>
            <person name="Cavaletti L."/>
            <person name="Monciardini P."/>
            <person name="Donadio S."/>
        </authorList>
    </citation>
    <scope>NUCLEOTIDE SEQUENCE</scope>
    <source>
        <strain evidence="2">ID150040</strain>
    </source>
</reference>
<dbReference type="PRINTS" id="PR00364">
    <property type="entry name" value="DISEASERSIST"/>
</dbReference>
<dbReference type="PROSITE" id="PS50043">
    <property type="entry name" value="HTH_LUXR_2"/>
    <property type="match status" value="1"/>
</dbReference>
<organism evidence="2 3">
    <name type="scientific">Reticulibacter mediterranei</name>
    <dbReference type="NCBI Taxonomy" id="2778369"/>
    <lineage>
        <taxon>Bacteria</taxon>
        <taxon>Bacillati</taxon>
        <taxon>Chloroflexota</taxon>
        <taxon>Ktedonobacteria</taxon>
        <taxon>Ktedonobacterales</taxon>
        <taxon>Reticulibacteraceae</taxon>
        <taxon>Reticulibacter</taxon>
    </lineage>
</organism>
<gene>
    <name evidence="2" type="ORF">KSF_071030</name>
</gene>
<evidence type="ECO:0000313" key="2">
    <source>
        <dbReference type="EMBL" id="GHO97055.1"/>
    </source>
</evidence>
<dbReference type="SUPFAM" id="SSF46894">
    <property type="entry name" value="C-terminal effector domain of the bipartite response regulators"/>
    <property type="match status" value="1"/>
</dbReference>
<dbReference type="InterPro" id="IPR000792">
    <property type="entry name" value="Tscrpt_reg_LuxR_C"/>
</dbReference>
<name>A0A8J3IR88_9CHLR</name>
<sequence length="544" mass="60243">MIQTGTPRAYLPLPPTPLIGREQEVEAARTLLLRPEVRLVTFTGTGGVGKTHLALHVASTLRSEFPDGIFFVSLAMLSSPEQVLPTIARALYLQGSADGRWLCNSEQALHHRRMLVLLDNAEQVVAAAPLLVDLLALCPQVKLLVTSRAVLRVRGEYELLVSPLALPDASVDHHALVRYGAVALFVERARQVSPTLQVTAETGPLIAEICRYLDGLPLALELAAARLKLFSLQSLLERLRPREQRLQLLTDGARDLPERQQTLLNTLAWSYNLLSAEEQRLFRLLSLCFGDCTVEAVEVMYATLGSTQAVALSCLTSLLDNHLVQLSEQGGMEPRLSMLETMRVYGNSCLCEDEVEQLHDAHAAYYLHLAELAEPHLSGTEQQSWLDRLQVEHCNLIAALIWTLERKPQPEMALRLATALKQLWILRGYIDEGSYWLERAIKAVESLTGVTPAIKAKAAKALSEVRDVKADQLETAQQNATHGLTAREQEVLRLVARGMTDAQVATALVISPRTVNAHLRTIYSKLDITSRYAATHYALTHDLL</sequence>
<dbReference type="Gene3D" id="3.40.50.300">
    <property type="entry name" value="P-loop containing nucleotide triphosphate hydrolases"/>
    <property type="match status" value="1"/>
</dbReference>
<accession>A0A8J3IR88</accession>
<feature type="domain" description="HTH luxR-type" evidence="1">
    <location>
        <begin position="477"/>
        <end position="542"/>
    </location>
</feature>
<dbReference type="InterPro" id="IPR002182">
    <property type="entry name" value="NB-ARC"/>
</dbReference>
<dbReference type="PANTHER" id="PTHR47691">
    <property type="entry name" value="REGULATOR-RELATED"/>
    <property type="match status" value="1"/>
</dbReference>
<dbReference type="CDD" id="cd06170">
    <property type="entry name" value="LuxR_C_like"/>
    <property type="match status" value="1"/>
</dbReference>
<dbReference type="Pfam" id="PF00931">
    <property type="entry name" value="NB-ARC"/>
    <property type="match status" value="1"/>
</dbReference>